<dbReference type="eggNOG" id="ENOG50335D6">
    <property type="taxonomic scope" value="Bacteria"/>
</dbReference>
<dbReference type="RefSeq" id="WP_012408353.1">
    <property type="nucleotide sequence ID" value="NC_010628.1"/>
</dbReference>
<gene>
    <name evidence="2" type="ordered locus">Npun_R1663</name>
</gene>
<dbReference type="PhylomeDB" id="B2J1H4"/>
<feature type="compositionally biased region" description="Basic and acidic residues" evidence="1">
    <location>
        <begin position="103"/>
        <end position="122"/>
    </location>
</feature>
<reference evidence="3" key="1">
    <citation type="submission" date="2008-04" db="EMBL/GenBank/DDBJ databases">
        <title>Complete sequence of chromosome of Nostoc punctiforme ATCC 29133.</title>
        <authorList>
            <consortium name="US DOE Joint Genome Institute"/>
            <person name="Copeland A."/>
            <person name="Lucas S."/>
            <person name="Lapidus A."/>
            <person name="Glavina del Rio T."/>
            <person name="Dalin E."/>
            <person name="Tice H."/>
            <person name="Pitluck S."/>
            <person name="Chain P."/>
            <person name="Malfatti S."/>
            <person name="Shin M."/>
            <person name="Vergez L."/>
            <person name="Schmutz J."/>
            <person name="Larimer F."/>
            <person name="Land M."/>
            <person name="Hauser L."/>
            <person name="Kyrpides N."/>
            <person name="Kim E."/>
            <person name="Meeks J.C."/>
            <person name="Elhai J."/>
            <person name="Campbell E.L."/>
            <person name="Thiel T."/>
            <person name="Longmire J."/>
            <person name="Potts M."/>
            <person name="Atlas R."/>
        </authorList>
    </citation>
    <scope>NUCLEOTIDE SEQUENCE [LARGE SCALE GENOMIC DNA]</scope>
    <source>
        <strain evidence="3">ATCC 29133 / PCC 73102</strain>
    </source>
</reference>
<evidence type="ECO:0000256" key="1">
    <source>
        <dbReference type="SAM" id="MobiDB-lite"/>
    </source>
</evidence>
<dbReference type="InterPro" id="IPR014971">
    <property type="entry name" value="KGK"/>
</dbReference>
<dbReference type="HOGENOM" id="CLU_136180_1_0_3"/>
<dbReference type="OrthoDB" id="454733at2"/>
<reference evidence="2 3" key="2">
    <citation type="journal article" date="2013" name="Plant Physiol.">
        <title>A Nostoc punctiforme Sugar Transporter Necessary to Establish a Cyanobacterium-Plant Symbiosis.</title>
        <authorList>
            <person name="Ekman M."/>
            <person name="Picossi S."/>
            <person name="Campbell E.L."/>
            <person name="Meeks J.C."/>
            <person name="Flores E."/>
        </authorList>
    </citation>
    <scope>NUCLEOTIDE SEQUENCE [LARGE SCALE GENOMIC DNA]</scope>
    <source>
        <strain evidence="3">ATCC 29133 / PCC 73102</strain>
    </source>
</reference>
<organism evidence="2 3">
    <name type="scientific">Nostoc punctiforme (strain ATCC 29133 / PCC 73102)</name>
    <dbReference type="NCBI Taxonomy" id="63737"/>
    <lineage>
        <taxon>Bacteria</taxon>
        <taxon>Bacillati</taxon>
        <taxon>Cyanobacteriota</taxon>
        <taxon>Cyanophyceae</taxon>
        <taxon>Nostocales</taxon>
        <taxon>Nostocaceae</taxon>
        <taxon>Nostoc</taxon>
    </lineage>
</organism>
<dbReference type="AlphaFoldDB" id="B2J1H4"/>
<feature type="region of interest" description="Disordered" evidence="1">
    <location>
        <begin position="101"/>
        <end position="122"/>
    </location>
</feature>
<dbReference type="KEGG" id="npu:Npun_R1663"/>
<evidence type="ECO:0000313" key="2">
    <source>
        <dbReference type="EMBL" id="ACC80335.1"/>
    </source>
</evidence>
<evidence type="ECO:0000313" key="3">
    <source>
        <dbReference type="Proteomes" id="UP000001191"/>
    </source>
</evidence>
<accession>B2J1H4</accession>
<dbReference type="Proteomes" id="UP000001191">
    <property type="component" value="Chromosome"/>
</dbReference>
<keyword evidence="3" id="KW-1185">Reference proteome</keyword>
<name>B2J1H4_NOSP7</name>
<proteinExistence type="predicted"/>
<dbReference type="EnsemblBacteria" id="ACC80335">
    <property type="protein sequence ID" value="ACC80335"/>
    <property type="gene ID" value="Npun_R1663"/>
</dbReference>
<protein>
    <recommendedName>
        <fullName evidence="4">KGK family protein</fullName>
    </recommendedName>
</protein>
<dbReference type="Pfam" id="PF08872">
    <property type="entry name" value="KGK"/>
    <property type="match status" value="1"/>
</dbReference>
<evidence type="ECO:0008006" key="4">
    <source>
        <dbReference type="Google" id="ProtNLM"/>
    </source>
</evidence>
<sequence length="122" mass="13897">MSIEKFGLDPNSRLGLTTDDVVALTTADYGMEKMTKLGQLIQGIEQWSNKNSNNKGAESQWFFDQGRECEILRTTGGGWQKGRFRIRLEFIPDNPEVFLQESAQKEDKLESPLDDLRSQLDP</sequence>
<dbReference type="EMBL" id="CP001037">
    <property type="protein sequence ID" value="ACC80335.1"/>
    <property type="molecule type" value="Genomic_DNA"/>
</dbReference>